<proteinExistence type="predicted"/>
<dbReference type="Pfam" id="PF00034">
    <property type="entry name" value="Cytochrom_C"/>
    <property type="match status" value="1"/>
</dbReference>
<organism evidence="6 7">
    <name type="scientific">Pedobacter metabolipauper</name>
    <dbReference type="NCBI Taxonomy" id="425513"/>
    <lineage>
        <taxon>Bacteria</taxon>
        <taxon>Pseudomonadati</taxon>
        <taxon>Bacteroidota</taxon>
        <taxon>Sphingobacteriia</taxon>
        <taxon>Sphingobacteriales</taxon>
        <taxon>Sphingobacteriaceae</taxon>
        <taxon>Pedobacter</taxon>
    </lineage>
</organism>
<dbReference type="Proteomes" id="UP000295620">
    <property type="component" value="Unassembled WGS sequence"/>
</dbReference>
<dbReference type="OrthoDB" id="9809720at2"/>
<dbReference type="InterPro" id="IPR036909">
    <property type="entry name" value="Cyt_c-like_dom_sf"/>
</dbReference>
<dbReference type="PANTHER" id="PTHR35008">
    <property type="entry name" value="BLL4482 PROTEIN-RELATED"/>
    <property type="match status" value="1"/>
</dbReference>
<accession>A0A4R6STJ6</accession>
<dbReference type="GO" id="GO:0046872">
    <property type="term" value="F:metal ion binding"/>
    <property type="evidence" value="ECO:0007669"/>
    <property type="project" value="UniProtKB-KW"/>
</dbReference>
<dbReference type="RefSeq" id="WP_133577772.1">
    <property type="nucleotide sequence ID" value="NZ_SNYC01000007.1"/>
</dbReference>
<keyword evidence="3 4" id="KW-0408">Iron</keyword>
<dbReference type="PANTHER" id="PTHR35008:SF4">
    <property type="entry name" value="BLL4482 PROTEIN"/>
    <property type="match status" value="1"/>
</dbReference>
<keyword evidence="7" id="KW-1185">Reference proteome</keyword>
<dbReference type="PROSITE" id="PS51007">
    <property type="entry name" value="CYTC"/>
    <property type="match status" value="2"/>
</dbReference>
<keyword evidence="1 4" id="KW-0349">Heme</keyword>
<dbReference type="EMBL" id="SNYC01000007">
    <property type="protein sequence ID" value="TDQ06946.1"/>
    <property type="molecule type" value="Genomic_DNA"/>
</dbReference>
<evidence type="ECO:0000256" key="2">
    <source>
        <dbReference type="ARBA" id="ARBA00022723"/>
    </source>
</evidence>
<dbReference type="InterPro" id="IPR051459">
    <property type="entry name" value="Cytochrome_c-type_DH"/>
</dbReference>
<evidence type="ECO:0000313" key="7">
    <source>
        <dbReference type="Proteomes" id="UP000295620"/>
    </source>
</evidence>
<dbReference type="Gene3D" id="1.10.760.10">
    <property type="entry name" value="Cytochrome c-like domain"/>
    <property type="match status" value="2"/>
</dbReference>
<reference evidence="6 7" key="1">
    <citation type="submission" date="2019-03" db="EMBL/GenBank/DDBJ databases">
        <title>Genomic Encyclopedia of Archaeal and Bacterial Type Strains, Phase II (KMG-II): from individual species to whole genera.</title>
        <authorList>
            <person name="Goeker M."/>
        </authorList>
    </citation>
    <scope>NUCLEOTIDE SEQUENCE [LARGE SCALE GENOMIC DNA]</scope>
    <source>
        <strain evidence="6 7">DSM 19035</strain>
    </source>
</reference>
<feature type="domain" description="Cytochrome c" evidence="5">
    <location>
        <begin position="46"/>
        <end position="160"/>
    </location>
</feature>
<dbReference type="GO" id="GO:0009055">
    <property type="term" value="F:electron transfer activity"/>
    <property type="evidence" value="ECO:0007669"/>
    <property type="project" value="InterPro"/>
</dbReference>
<gene>
    <name evidence="6" type="ORF">ATK78_3961</name>
</gene>
<evidence type="ECO:0000256" key="4">
    <source>
        <dbReference type="PROSITE-ProRule" id="PRU00433"/>
    </source>
</evidence>
<evidence type="ECO:0000259" key="5">
    <source>
        <dbReference type="PROSITE" id="PS51007"/>
    </source>
</evidence>
<feature type="domain" description="Cytochrome c" evidence="5">
    <location>
        <begin position="196"/>
        <end position="311"/>
    </location>
</feature>
<dbReference type="GO" id="GO:0020037">
    <property type="term" value="F:heme binding"/>
    <property type="evidence" value="ECO:0007669"/>
    <property type="project" value="InterPro"/>
</dbReference>
<dbReference type="AlphaFoldDB" id="A0A4R6STJ6"/>
<keyword evidence="2 4" id="KW-0479">Metal-binding</keyword>
<protein>
    <submittedName>
        <fullName evidence="6">Cytochrome c</fullName>
    </submittedName>
</protein>
<dbReference type="InterPro" id="IPR009056">
    <property type="entry name" value="Cyt_c-like_dom"/>
</dbReference>
<sequence>MKKIFKVLLIIVLLLILLIGISMGYVKWGLPNAEKAPDLKVEITPERIARGEYIANHVTLCVDCHSTRDWSKFAGPPKPGTLGKGGEVFDENAGFPGAVYSKNITPFNLKGWTDGELYRLITTGVTKDGKAMMNIMPYPAYSKMDPEDVYDIIAYLRTLKPIPSTIPERRLDFPLNFIVNTIPGKAMPQKKPAASDTLKYGAYLLNAAACVDCHTKQDKGNNIKGMEFAGGREFASPAGSLYSTNITSDKTTGIGNWTKEMFVSRFKVYADSNSIHTVKPGDFQTIMPWVMYSGMKESDLAAIYTYLKTIKPIPNKVTRFVPAKKG</sequence>
<evidence type="ECO:0000256" key="1">
    <source>
        <dbReference type="ARBA" id="ARBA00022617"/>
    </source>
</evidence>
<evidence type="ECO:0000256" key="3">
    <source>
        <dbReference type="ARBA" id="ARBA00023004"/>
    </source>
</evidence>
<dbReference type="SUPFAM" id="SSF46626">
    <property type="entry name" value="Cytochrome c"/>
    <property type="match status" value="2"/>
</dbReference>
<comment type="caution">
    <text evidence="6">The sequence shown here is derived from an EMBL/GenBank/DDBJ whole genome shotgun (WGS) entry which is preliminary data.</text>
</comment>
<name>A0A4R6STJ6_9SPHI</name>
<evidence type="ECO:0000313" key="6">
    <source>
        <dbReference type="EMBL" id="TDQ06946.1"/>
    </source>
</evidence>